<keyword evidence="8" id="KW-1185">Reference proteome</keyword>
<keyword evidence="3" id="KW-0238">DNA-binding</keyword>
<dbReference type="Gene3D" id="1.10.443.10">
    <property type="entry name" value="Intergrase catalytic core"/>
    <property type="match status" value="1"/>
</dbReference>
<sequence>MGSVETLYDGKGKVRGYLARWRDEDDQGRKKTFLLKDGLRKKDAEKHAEDEERKKRIPEPPPTPEDLWDRTVTVAELAGESITLRVPQLAENTILCMRSRWRNHIVPTQLGRTPAFDVQWTQVQTWANEMREGNSKGAVEACLGLIRRGMEIAVRDKRIPSSPAAHRIYIAGDEPPEDDQADAIVVLEVPEVACILAHLEGVMRLIATIQAHTGARVHEVLGLLKSDIDLKQRAIRFRKQAKSRTPGARAKLKTGASRRDVVIGAVLAGELESWLADHPGDGWLCLLDGEAVKYDQYKPALEKAARDAALEMEAAQRERVARGEEDSGWELSRLARLDELGEIRSHAFRHHHASVLIGMNVPLLAIARRLGHSTIGQIEKTYGHLMKVVDEAVRDAVDGAWRGHVAQRALSVPSALPQVP</sequence>
<reference evidence="7 8" key="1">
    <citation type="submission" date="2023-07" db="EMBL/GenBank/DDBJ databases">
        <title>Sequencing the genomes of 1000 actinobacteria strains.</title>
        <authorList>
            <person name="Klenk H.-P."/>
        </authorList>
    </citation>
    <scope>NUCLEOTIDE SEQUENCE [LARGE SCALE GENOMIC DNA]</scope>
    <source>
        <strain evidence="7 8">DSM 44388</strain>
    </source>
</reference>
<feature type="compositionally biased region" description="Basic and acidic residues" evidence="5">
    <location>
        <begin position="37"/>
        <end position="58"/>
    </location>
</feature>
<dbReference type="Gene3D" id="1.10.150.130">
    <property type="match status" value="1"/>
</dbReference>
<dbReference type="InterPro" id="IPR002104">
    <property type="entry name" value="Integrase_catalytic"/>
</dbReference>
<evidence type="ECO:0000313" key="7">
    <source>
        <dbReference type="EMBL" id="MDP9829479.1"/>
    </source>
</evidence>
<evidence type="ECO:0000256" key="4">
    <source>
        <dbReference type="ARBA" id="ARBA00023172"/>
    </source>
</evidence>
<dbReference type="PROSITE" id="PS51898">
    <property type="entry name" value="TYR_RECOMBINASE"/>
    <property type="match status" value="1"/>
</dbReference>
<evidence type="ECO:0000259" key="6">
    <source>
        <dbReference type="PROSITE" id="PS51898"/>
    </source>
</evidence>
<evidence type="ECO:0000256" key="2">
    <source>
        <dbReference type="ARBA" id="ARBA00022908"/>
    </source>
</evidence>
<keyword evidence="2" id="KW-0229">DNA integration</keyword>
<evidence type="ECO:0000313" key="8">
    <source>
        <dbReference type="Proteomes" id="UP001235712"/>
    </source>
</evidence>
<dbReference type="InterPro" id="IPR050808">
    <property type="entry name" value="Phage_Integrase"/>
</dbReference>
<dbReference type="SUPFAM" id="SSF56349">
    <property type="entry name" value="DNA breaking-rejoining enzymes"/>
    <property type="match status" value="1"/>
</dbReference>
<accession>A0ABT9P9W3</accession>
<dbReference type="Pfam" id="PF00589">
    <property type="entry name" value="Phage_integrase"/>
    <property type="match status" value="1"/>
</dbReference>
<dbReference type="InterPro" id="IPR011010">
    <property type="entry name" value="DNA_brk_join_enz"/>
</dbReference>
<feature type="region of interest" description="Disordered" evidence="5">
    <location>
        <begin position="35"/>
        <end position="67"/>
    </location>
</feature>
<protein>
    <submittedName>
        <fullName evidence="7">Integrase</fullName>
    </submittedName>
</protein>
<dbReference type="InterPro" id="IPR013762">
    <property type="entry name" value="Integrase-like_cat_sf"/>
</dbReference>
<dbReference type="RefSeq" id="WP_307247688.1">
    <property type="nucleotide sequence ID" value="NZ_JAUSQZ010000001.1"/>
</dbReference>
<feature type="domain" description="Tyr recombinase" evidence="6">
    <location>
        <begin position="182"/>
        <end position="395"/>
    </location>
</feature>
<dbReference type="EMBL" id="JAUSQZ010000001">
    <property type="protein sequence ID" value="MDP9829479.1"/>
    <property type="molecule type" value="Genomic_DNA"/>
</dbReference>
<organism evidence="7 8">
    <name type="scientific">Kineosporia succinea</name>
    <dbReference type="NCBI Taxonomy" id="84632"/>
    <lineage>
        <taxon>Bacteria</taxon>
        <taxon>Bacillati</taxon>
        <taxon>Actinomycetota</taxon>
        <taxon>Actinomycetes</taxon>
        <taxon>Kineosporiales</taxon>
        <taxon>Kineosporiaceae</taxon>
        <taxon>Kineosporia</taxon>
    </lineage>
</organism>
<keyword evidence="4" id="KW-0233">DNA recombination</keyword>
<evidence type="ECO:0000256" key="1">
    <source>
        <dbReference type="ARBA" id="ARBA00008857"/>
    </source>
</evidence>
<comment type="caution">
    <text evidence="7">The sequence shown here is derived from an EMBL/GenBank/DDBJ whole genome shotgun (WGS) entry which is preliminary data.</text>
</comment>
<comment type="similarity">
    <text evidence="1">Belongs to the 'phage' integrase family.</text>
</comment>
<dbReference type="PANTHER" id="PTHR30629:SF2">
    <property type="entry name" value="PROPHAGE INTEGRASE INTS-RELATED"/>
    <property type="match status" value="1"/>
</dbReference>
<name>A0ABT9P9W3_9ACTN</name>
<evidence type="ECO:0000256" key="3">
    <source>
        <dbReference type="ARBA" id="ARBA00023125"/>
    </source>
</evidence>
<proteinExistence type="inferred from homology"/>
<dbReference type="Proteomes" id="UP001235712">
    <property type="component" value="Unassembled WGS sequence"/>
</dbReference>
<dbReference type="InterPro" id="IPR010998">
    <property type="entry name" value="Integrase_recombinase_N"/>
</dbReference>
<gene>
    <name evidence="7" type="ORF">J2S57_005228</name>
</gene>
<dbReference type="PANTHER" id="PTHR30629">
    <property type="entry name" value="PROPHAGE INTEGRASE"/>
    <property type="match status" value="1"/>
</dbReference>
<evidence type="ECO:0000256" key="5">
    <source>
        <dbReference type="SAM" id="MobiDB-lite"/>
    </source>
</evidence>
<dbReference type="CDD" id="cd01189">
    <property type="entry name" value="INT_ICEBs1_C_like"/>
    <property type="match status" value="1"/>
</dbReference>